<evidence type="ECO:0000256" key="1">
    <source>
        <dbReference type="SAM" id="SignalP"/>
    </source>
</evidence>
<dbReference type="EMBL" id="JAAMPC010000006">
    <property type="protein sequence ID" value="KAG2306402.1"/>
    <property type="molecule type" value="Genomic_DNA"/>
</dbReference>
<feature type="domain" description="DUF4283" evidence="2">
    <location>
        <begin position="114"/>
        <end position="189"/>
    </location>
</feature>
<organism evidence="3 4">
    <name type="scientific">Brassica carinata</name>
    <name type="common">Ethiopian mustard</name>
    <name type="synonym">Abyssinian cabbage</name>
    <dbReference type="NCBI Taxonomy" id="52824"/>
    <lineage>
        <taxon>Eukaryota</taxon>
        <taxon>Viridiplantae</taxon>
        <taxon>Streptophyta</taxon>
        <taxon>Embryophyta</taxon>
        <taxon>Tracheophyta</taxon>
        <taxon>Spermatophyta</taxon>
        <taxon>Magnoliopsida</taxon>
        <taxon>eudicotyledons</taxon>
        <taxon>Gunneridae</taxon>
        <taxon>Pentapetalae</taxon>
        <taxon>rosids</taxon>
        <taxon>malvids</taxon>
        <taxon>Brassicales</taxon>
        <taxon>Brassicaceae</taxon>
        <taxon>Brassiceae</taxon>
        <taxon>Brassica</taxon>
    </lineage>
</organism>
<dbReference type="Proteomes" id="UP000886595">
    <property type="component" value="Unassembled WGS sequence"/>
</dbReference>
<accession>A0A8X7SI17</accession>
<keyword evidence="4" id="KW-1185">Reference proteome</keyword>
<dbReference type="Pfam" id="PF14111">
    <property type="entry name" value="DUF4283"/>
    <property type="match status" value="1"/>
</dbReference>
<evidence type="ECO:0000313" key="3">
    <source>
        <dbReference type="EMBL" id="KAG2306402.1"/>
    </source>
</evidence>
<gene>
    <name evidence="3" type="ORF">Bca52824_026150</name>
</gene>
<dbReference type="OrthoDB" id="1029220at2759"/>
<protein>
    <recommendedName>
        <fullName evidence="2">DUF4283 domain-containing protein</fullName>
    </recommendedName>
</protein>
<name>A0A8X7SI17_BRACI</name>
<dbReference type="InterPro" id="IPR025558">
    <property type="entry name" value="DUF4283"/>
</dbReference>
<feature type="chain" id="PRO_5036457142" description="DUF4283 domain-containing protein" evidence="1">
    <location>
        <begin position="16"/>
        <end position="199"/>
    </location>
</feature>
<proteinExistence type="predicted"/>
<dbReference type="AlphaFoldDB" id="A0A8X7SI17"/>
<feature type="signal peptide" evidence="1">
    <location>
        <begin position="1"/>
        <end position="15"/>
    </location>
</feature>
<sequence length="199" mass="22897">MQLLTILVTVSQIFTGYVDDTTIFPRTLVYIPTLCSYRLDDLMLSGYFDYYKWKSLIVIPLQFSKQSILSNFLLLCLFTHLMADNIQRAMQDLDLGVEDAPVALPIDVVNQAVAENRFTIIGRPVIPRRQNMHSIIASLPRSWGLVGMVHGRIVPGRRLQFVFQLEEAMETVLRRGPCAFADRMLILQWDFNEIRDNSE</sequence>
<keyword evidence="1" id="KW-0732">Signal</keyword>
<reference evidence="3 4" key="1">
    <citation type="submission" date="2020-02" db="EMBL/GenBank/DDBJ databases">
        <authorList>
            <person name="Ma Q."/>
            <person name="Huang Y."/>
            <person name="Song X."/>
            <person name="Pei D."/>
        </authorList>
    </citation>
    <scope>NUCLEOTIDE SEQUENCE [LARGE SCALE GENOMIC DNA]</scope>
    <source>
        <strain evidence="3">Sxm20200214</strain>
        <tissue evidence="3">Leaf</tissue>
    </source>
</reference>
<comment type="caution">
    <text evidence="3">The sequence shown here is derived from an EMBL/GenBank/DDBJ whole genome shotgun (WGS) entry which is preliminary data.</text>
</comment>
<evidence type="ECO:0000259" key="2">
    <source>
        <dbReference type="Pfam" id="PF14111"/>
    </source>
</evidence>
<evidence type="ECO:0000313" key="4">
    <source>
        <dbReference type="Proteomes" id="UP000886595"/>
    </source>
</evidence>